<feature type="domain" description="Core-binding (CB)" evidence="8">
    <location>
        <begin position="88"/>
        <end position="160"/>
    </location>
</feature>
<dbReference type="Gene3D" id="1.10.443.10">
    <property type="entry name" value="Intergrase catalytic core"/>
    <property type="match status" value="1"/>
</dbReference>
<dbReference type="PANTHER" id="PTHR30629">
    <property type="entry name" value="PROPHAGE INTEGRASE"/>
    <property type="match status" value="1"/>
</dbReference>
<dbReference type="CDD" id="cd00801">
    <property type="entry name" value="INT_P4_C"/>
    <property type="match status" value="1"/>
</dbReference>
<dbReference type="InterPro" id="IPR002104">
    <property type="entry name" value="Integrase_catalytic"/>
</dbReference>
<keyword evidence="4" id="KW-0233">DNA recombination</keyword>
<comment type="similarity">
    <text evidence="1">Belongs to the 'phage' integrase family.</text>
</comment>
<evidence type="ECO:0000256" key="1">
    <source>
        <dbReference type="ARBA" id="ARBA00008857"/>
    </source>
</evidence>
<dbReference type="InterPro" id="IPR044068">
    <property type="entry name" value="CB"/>
</dbReference>
<dbReference type="RefSeq" id="WP_265558416.1">
    <property type="nucleotide sequence ID" value="NZ_CP092471.1"/>
</dbReference>
<dbReference type="PROSITE" id="PS51900">
    <property type="entry name" value="CB"/>
    <property type="match status" value="1"/>
</dbReference>
<keyword evidence="10" id="KW-1185">Reference proteome</keyword>
<evidence type="ECO:0000256" key="4">
    <source>
        <dbReference type="ARBA" id="ARBA00023172"/>
    </source>
</evidence>
<dbReference type="InterPro" id="IPR053876">
    <property type="entry name" value="Phage_int_M"/>
</dbReference>
<dbReference type="EMBL" id="CP092471">
    <property type="protein sequence ID" value="UVI39236.1"/>
    <property type="molecule type" value="Genomic_DNA"/>
</dbReference>
<dbReference type="InterPro" id="IPR010998">
    <property type="entry name" value="Integrase_recombinase_N"/>
</dbReference>
<evidence type="ECO:0000313" key="9">
    <source>
        <dbReference type="EMBL" id="UVI39236.1"/>
    </source>
</evidence>
<evidence type="ECO:0000259" key="7">
    <source>
        <dbReference type="PROSITE" id="PS51898"/>
    </source>
</evidence>
<evidence type="ECO:0000256" key="5">
    <source>
        <dbReference type="PROSITE-ProRule" id="PRU01248"/>
    </source>
</evidence>
<keyword evidence="2" id="KW-0229">DNA integration</keyword>
<protein>
    <submittedName>
        <fullName evidence="9">Tyrosine-type recombinase/integrase</fullName>
    </submittedName>
</protein>
<name>A0ABY5SZE2_9SPHN</name>
<dbReference type="PROSITE" id="PS51898">
    <property type="entry name" value="TYR_RECOMBINASE"/>
    <property type="match status" value="1"/>
</dbReference>
<dbReference type="Gene3D" id="1.10.150.130">
    <property type="match status" value="1"/>
</dbReference>
<dbReference type="Gene3D" id="3.30.160.390">
    <property type="entry name" value="Integrase, DNA-binding domain"/>
    <property type="match status" value="1"/>
</dbReference>
<dbReference type="Pfam" id="PF00589">
    <property type="entry name" value="Phage_integrase"/>
    <property type="match status" value="1"/>
</dbReference>
<evidence type="ECO:0000313" key="10">
    <source>
        <dbReference type="Proteomes" id="UP001065265"/>
    </source>
</evidence>
<evidence type="ECO:0000256" key="2">
    <source>
        <dbReference type="ARBA" id="ARBA00022908"/>
    </source>
</evidence>
<dbReference type="SUPFAM" id="SSF56349">
    <property type="entry name" value="DNA breaking-rejoining enzymes"/>
    <property type="match status" value="1"/>
</dbReference>
<evidence type="ECO:0000256" key="3">
    <source>
        <dbReference type="ARBA" id="ARBA00023125"/>
    </source>
</evidence>
<dbReference type="InterPro" id="IPR025166">
    <property type="entry name" value="Integrase_DNA_bind_dom"/>
</dbReference>
<organism evidence="9 10">
    <name type="scientific">Qipengyuania spongiae</name>
    <dbReference type="NCBI Taxonomy" id="2909673"/>
    <lineage>
        <taxon>Bacteria</taxon>
        <taxon>Pseudomonadati</taxon>
        <taxon>Pseudomonadota</taxon>
        <taxon>Alphaproteobacteria</taxon>
        <taxon>Sphingomonadales</taxon>
        <taxon>Erythrobacteraceae</taxon>
        <taxon>Qipengyuania</taxon>
    </lineage>
</organism>
<gene>
    <name evidence="9" type="ORF">L1F33_13550</name>
</gene>
<feature type="domain" description="Tyr recombinase" evidence="7">
    <location>
        <begin position="181"/>
        <end position="359"/>
    </location>
</feature>
<dbReference type="InterPro" id="IPR050808">
    <property type="entry name" value="Phage_Integrase"/>
</dbReference>
<dbReference type="PANTHER" id="PTHR30629:SF2">
    <property type="entry name" value="PROPHAGE INTEGRASE INTS-RELATED"/>
    <property type="match status" value="1"/>
</dbReference>
<dbReference type="Proteomes" id="UP001065265">
    <property type="component" value="Chromosome"/>
</dbReference>
<dbReference type="InterPro" id="IPR038488">
    <property type="entry name" value="Integrase_DNA-bd_sf"/>
</dbReference>
<dbReference type="InterPro" id="IPR013762">
    <property type="entry name" value="Integrase-like_cat_sf"/>
</dbReference>
<evidence type="ECO:0000256" key="6">
    <source>
        <dbReference type="SAM" id="MobiDB-lite"/>
    </source>
</evidence>
<sequence>MLTDTKIAAIKPPAKGQQEHPDHKVTGLRLRVGAGGAKTWTLRRRVGEKVINRKLGTYPAMRLAAAREAAETMIAALERDGSTEGLDRTFGAAAEAWIEAKNRPDLIRRQLELHVYPDWRDRKLGSIKRAEVRDLIQGLEGDVLPNRVLATIKTIFGYAISQDWIDVSPADRIDKPKAEAPRDRFLSMEEVERVWNATALLGYPEGPWARLLLLTGQRRSEVAGMRWADLDLDAGTWTLTASQTKAKRSHLVPLTPAAVEIIKAMPQLGEYVFSTSANSPIRGFARAKSQIDRWLDSKGNGLGEPWRFHDFRRTASTHMVRLGIPELVVSRVLNHQVQGVTAKVYALHSYAPEKRHALEAWAAEVDRAVNGERGGNVVALRSGE</sequence>
<proteinExistence type="inferred from homology"/>
<dbReference type="InterPro" id="IPR011010">
    <property type="entry name" value="DNA_brk_join_enz"/>
</dbReference>
<dbReference type="Pfam" id="PF13356">
    <property type="entry name" value="Arm-DNA-bind_3"/>
    <property type="match status" value="1"/>
</dbReference>
<dbReference type="Pfam" id="PF22022">
    <property type="entry name" value="Phage_int_M"/>
    <property type="match status" value="1"/>
</dbReference>
<feature type="region of interest" description="Disordered" evidence="6">
    <location>
        <begin position="1"/>
        <end position="22"/>
    </location>
</feature>
<accession>A0ABY5SZE2</accession>
<reference evidence="9" key="1">
    <citation type="submission" date="2022-02" db="EMBL/GenBank/DDBJ databases">
        <title>Qipengyuania spongiae sp. nov., isolated from marine sponge.</title>
        <authorList>
            <person name="Li Z."/>
            <person name="Zhang M."/>
        </authorList>
    </citation>
    <scope>NUCLEOTIDE SEQUENCE</scope>
    <source>
        <strain evidence="9">PHS-Z21</strain>
    </source>
</reference>
<evidence type="ECO:0000259" key="8">
    <source>
        <dbReference type="PROSITE" id="PS51900"/>
    </source>
</evidence>
<keyword evidence="3 5" id="KW-0238">DNA-binding</keyword>